<keyword evidence="3" id="KW-0145">Chemotaxis</keyword>
<dbReference type="PROSITE" id="PS50111">
    <property type="entry name" value="CHEMOTAXIS_TRANSDUC_2"/>
    <property type="match status" value="1"/>
</dbReference>
<dbReference type="CDD" id="cd18773">
    <property type="entry name" value="PDC1_HK_sensor"/>
    <property type="match status" value="1"/>
</dbReference>
<dbReference type="Pfam" id="PF00015">
    <property type="entry name" value="MCPsignal"/>
    <property type="match status" value="1"/>
</dbReference>
<feature type="transmembrane region" description="Helical" evidence="10">
    <location>
        <begin position="286"/>
        <end position="306"/>
    </location>
</feature>
<sequence>MENLKKRKSIVTNIFIIIIPIIVIISILLPTISYKTAKEEIINMAESLLTQISKDTATIVQKEIRENAQLAEDIATYLELKGVKSKDDIMKELKGKLEESQFKTLAFADKSGNYLDTDGKTTNVKERAEFQMAIEGTRAASELYTSEIDNQLEVSYCAPLRNNNEIIGVIIGTKDGLEYSNIANSIEVGNDGFAFILDKQSGQILAHPETELVKNLKNVEELVSTDKKYESFGKASEDMRNNIEGITKYKIDGEERIVVHTGILSDYWILGISVSQNSILAGLKSMSMMLLAVTSILIVIAILIVIKLSKNINVGVKSLKDSINEIAKGNFSSEIDDKLKNRNDEFGEIALDIEEINVNMSSMVKTLKDMSVKVDLSSKELNNTYETLSTNNENISQSIKDVAQGTSLQTNNLSNITVKLDSFNTLLKDMDNCIESISNVANEIDKNAKNSNSDMRIVTDEIKELTVKFDMFINNINEMSMKFKGITNITAIIEGISQQTKLLSLNASIESAKAGEAGKGFSVVAEEIGKLAEESTKSTNEINNSVEEIFKEIKILINESENMSEYINNQVEAIKSTILSFEDISTSIDRIQPMISDISDKSNNVEKEKIAILTEVDELLAISEEVTASAEEIASSSDKVSMLSKNVTNSSVELVELTDNMKEQIEKFKVKE</sequence>
<evidence type="ECO:0000259" key="12">
    <source>
        <dbReference type="PROSITE" id="PS50885"/>
    </source>
</evidence>
<evidence type="ECO:0000256" key="4">
    <source>
        <dbReference type="ARBA" id="ARBA00022692"/>
    </source>
</evidence>
<dbReference type="PANTHER" id="PTHR32089">
    <property type="entry name" value="METHYL-ACCEPTING CHEMOTAXIS PROTEIN MCPB"/>
    <property type="match status" value="1"/>
</dbReference>
<evidence type="ECO:0000256" key="7">
    <source>
        <dbReference type="ARBA" id="ARBA00023224"/>
    </source>
</evidence>
<keyword evidence="6 10" id="KW-0472">Membrane</keyword>
<feature type="transmembrane region" description="Helical" evidence="10">
    <location>
        <begin position="12"/>
        <end position="34"/>
    </location>
</feature>
<keyword evidence="5 10" id="KW-1133">Transmembrane helix</keyword>
<dbReference type="CDD" id="cd12912">
    <property type="entry name" value="PDC2_MCP_like"/>
    <property type="match status" value="1"/>
</dbReference>
<dbReference type="GO" id="GO:0005886">
    <property type="term" value="C:plasma membrane"/>
    <property type="evidence" value="ECO:0007669"/>
    <property type="project" value="UniProtKB-SubCell"/>
</dbReference>
<dbReference type="Gene3D" id="3.30.450.20">
    <property type="entry name" value="PAS domain"/>
    <property type="match status" value="1"/>
</dbReference>
<dbReference type="GO" id="GO:0006935">
    <property type="term" value="P:chemotaxis"/>
    <property type="evidence" value="ECO:0007669"/>
    <property type="project" value="UniProtKB-KW"/>
</dbReference>
<name>A0A6N3FH29_9CLOT</name>
<organism evidence="13">
    <name type="scientific">Clostridium tertium</name>
    <dbReference type="NCBI Taxonomy" id="1559"/>
    <lineage>
        <taxon>Bacteria</taxon>
        <taxon>Bacillati</taxon>
        <taxon>Bacillota</taxon>
        <taxon>Clostridia</taxon>
        <taxon>Eubacteriales</taxon>
        <taxon>Clostridiaceae</taxon>
        <taxon>Clostridium</taxon>
    </lineage>
</organism>
<dbReference type="Gene3D" id="1.10.287.950">
    <property type="entry name" value="Methyl-accepting chemotaxis protein"/>
    <property type="match status" value="1"/>
</dbReference>
<evidence type="ECO:0000256" key="1">
    <source>
        <dbReference type="ARBA" id="ARBA00004651"/>
    </source>
</evidence>
<dbReference type="InterPro" id="IPR033479">
    <property type="entry name" value="dCache_1"/>
</dbReference>
<reference evidence="13" key="1">
    <citation type="submission" date="2019-11" db="EMBL/GenBank/DDBJ databases">
        <authorList>
            <person name="Feng L."/>
        </authorList>
    </citation>
    <scope>NUCLEOTIDE SEQUENCE</scope>
    <source>
        <strain evidence="13">CTertiumLFYP3</strain>
    </source>
</reference>
<dbReference type="EMBL" id="CACRTO010000037">
    <property type="protein sequence ID" value="VYU51139.1"/>
    <property type="molecule type" value="Genomic_DNA"/>
</dbReference>
<keyword evidence="4 10" id="KW-0812">Transmembrane</keyword>
<dbReference type="InterPro" id="IPR003660">
    <property type="entry name" value="HAMP_dom"/>
</dbReference>
<evidence type="ECO:0000256" key="5">
    <source>
        <dbReference type="ARBA" id="ARBA00022989"/>
    </source>
</evidence>
<keyword evidence="7 9" id="KW-0807">Transducer</keyword>
<evidence type="ECO:0000256" key="2">
    <source>
        <dbReference type="ARBA" id="ARBA00022475"/>
    </source>
</evidence>
<dbReference type="AlphaFoldDB" id="A0A6N3FH29"/>
<dbReference type="Gene3D" id="6.10.340.10">
    <property type="match status" value="1"/>
</dbReference>
<dbReference type="SMART" id="SM00283">
    <property type="entry name" value="MA"/>
    <property type="match status" value="1"/>
</dbReference>
<evidence type="ECO:0000256" key="9">
    <source>
        <dbReference type="PROSITE-ProRule" id="PRU00284"/>
    </source>
</evidence>
<evidence type="ECO:0000256" key="3">
    <source>
        <dbReference type="ARBA" id="ARBA00022500"/>
    </source>
</evidence>
<dbReference type="GO" id="GO:0007165">
    <property type="term" value="P:signal transduction"/>
    <property type="evidence" value="ECO:0007669"/>
    <property type="project" value="UniProtKB-KW"/>
</dbReference>
<keyword evidence="2" id="KW-1003">Cell membrane</keyword>
<evidence type="ECO:0000259" key="11">
    <source>
        <dbReference type="PROSITE" id="PS50111"/>
    </source>
</evidence>
<dbReference type="InterPro" id="IPR004089">
    <property type="entry name" value="MCPsignal_dom"/>
</dbReference>
<dbReference type="SUPFAM" id="SSF58104">
    <property type="entry name" value="Methyl-accepting chemotaxis protein (MCP) signaling domain"/>
    <property type="match status" value="1"/>
</dbReference>
<dbReference type="Pfam" id="PF02743">
    <property type="entry name" value="dCache_1"/>
    <property type="match status" value="1"/>
</dbReference>
<dbReference type="PANTHER" id="PTHR32089:SF112">
    <property type="entry name" value="LYSOZYME-LIKE PROTEIN-RELATED"/>
    <property type="match status" value="1"/>
</dbReference>
<evidence type="ECO:0000256" key="6">
    <source>
        <dbReference type="ARBA" id="ARBA00023136"/>
    </source>
</evidence>
<feature type="domain" description="Methyl-accepting transducer" evidence="11">
    <location>
        <begin position="384"/>
        <end position="634"/>
    </location>
</feature>
<evidence type="ECO:0000313" key="13">
    <source>
        <dbReference type="EMBL" id="VYU51139.1"/>
    </source>
</evidence>
<dbReference type="CDD" id="cd06225">
    <property type="entry name" value="HAMP"/>
    <property type="match status" value="1"/>
</dbReference>
<comment type="similarity">
    <text evidence="8">Belongs to the methyl-accepting chemotaxis (MCP) protein family.</text>
</comment>
<evidence type="ECO:0000256" key="10">
    <source>
        <dbReference type="SAM" id="Phobius"/>
    </source>
</evidence>
<dbReference type="PROSITE" id="PS50885">
    <property type="entry name" value="HAMP"/>
    <property type="match status" value="1"/>
</dbReference>
<proteinExistence type="inferred from homology"/>
<feature type="domain" description="HAMP" evidence="12">
    <location>
        <begin position="310"/>
        <end position="365"/>
    </location>
</feature>
<dbReference type="RefSeq" id="WP_156627126.1">
    <property type="nucleotide sequence ID" value="NZ_CACRTO010000037.1"/>
</dbReference>
<protein>
    <submittedName>
        <fullName evidence="13">Methyl-accepting chemotaxis protein McpA</fullName>
    </submittedName>
</protein>
<accession>A0A6N3FH29</accession>
<comment type="subcellular location">
    <subcellularLocation>
        <location evidence="1">Cell membrane</location>
        <topology evidence="1">Multi-pass membrane protein</topology>
    </subcellularLocation>
</comment>
<evidence type="ECO:0000256" key="8">
    <source>
        <dbReference type="ARBA" id="ARBA00029447"/>
    </source>
</evidence>
<gene>
    <name evidence="13" type="primary">mcpA</name>
    <name evidence="13" type="ORF">CTLFYP3_02670</name>
</gene>